<sequence>MSLEDVFPEDPYQPSLQYVASSLIPFNLPWSTSKIRIGTGFHSKLASSDNPFASDSAFDEYSLKSAQLRYRSKTGGTYTHTESSTAAHSRDHMDFSLAASADVAIINVSGQAKFEQNAVKNTDSSLLGRVFAGYIEFEEPPEFSRVAREAVRQGRNSADDPFKTKYGDYYVAGLHIGAANGTELSAASSSDSSSEAKSYSVTVKVKVMCWTATTTKSGSSSQSSSKATGTIKFNGYDTLSISPADESGKDYPSHQRIIGKANSNLEKGKLLQGRLQDVARKFGLVDGALVSQSQVEEILTSGMVIEIQLLPYAKLREYIMYRGRM</sequence>
<evidence type="ECO:0000313" key="1">
    <source>
        <dbReference type="EMBL" id="UPK92929.1"/>
    </source>
</evidence>
<reference evidence="1" key="1">
    <citation type="submission" date="2021-11" db="EMBL/GenBank/DDBJ databases">
        <title>Fusarium solani-melongenae Genome sequencing and assembly.</title>
        <authorList>
            <person name="Xie S."/>
            <person name="Huang L."/>
            <person name="Zhang X."/>
        </authorList>
    </citation>
    <scope>NUCLEOTIDE SEQUENCE</scope>
    <source>
        <strain evidence="1">CRI 24-3</strain>
    </source>
</reference>
<evidence type="ECO:0000313" key="2">
    <source>
        <dbReference type="Proteomes" id="UP000830768"/>
    </source>
</evidence>
<accession>A0ACD3YVB4</accession>
<name>A0ACD3YVB4_FUSSC</name>
<dbReference type="EMBL" id="CP090032">
    <property type="protein sequence ID" value="UPK92929.1"/>
    <property type="molecule type" value="Genomic_DNA"/>
</dbReference>
<protein>
    <submittedName>
        <fullName evidence="1">Uncharacterized protein</fullName>
    </submittedName>
</protein>
<proteinExistence type="predicted"/>
<keyword evidence="2" id="KW-1185">Reference proteome</keyword>
<organism evidence="1 2">
    <name type="scientific">Fusarium solani subsp. cucurbitae</name>
    <name type="common">Neocosmosporum cucurbitae</name>
    <dbReference type="NCBI Taxonomy" id="2747967"/>
    <lineage>
        <taxon>Eukaryota</taxon>
        <taxon>Fungi</taxon>
        <taxon>Dikarya</taxon>
        <taxon>Ascomycota</taxon>
        <taxon>Pezizomycotina</taxon>
        <taxon>Sordariomycetes</taxon>
        <taxon>Hypocreomycetidae</taxon>
        <taxon>Hypocreales</taxon>
        <taxon>Nectriaceae</taxon>
        <taxon>Fusarium</taxon>
        <taxon>Fusarium solani species complex</taxon>
    </lineage>
</organism>
<gene>
    <name evidence="1" type="ORF">LCI18_003864</name>
</gene>
<dbReference type="Proteomes" id="UP000830768">
    <property type="component" value="Chromosome 3"/>
</dbReference>